<feature type="domain" description="Heterokaryon incompatibility" evidence="1">
    <location>
        <begin position="183"/>
        <end position="362"/>
    </location>
</feature>
<evidence type="ECO:0000313" key="3">
    <source>
        <dbReference type="Proteomes" id="UP000235786"/>
    </source>
</evidence>
<organism evidence="2 3">
    <name type="scientific">Hyaloscypha variabilis (strain UAMH 11265 / GT02V1 / F)</name>
    <name type="common">Meliniomyces variabilis</name>
    <dbReference type="NCBI Taxonomy" id="1149755"/>
    <lineage>
        <taxon>Eukaryota</taxon>
        <taxon>Fungi</taxon>
        <taxon>Dikarya</taxon>
        <taxon>Ascomycota</taxon>
        <taxon>Pezizomycotina</taxon>
        <taxon>Leotiomycetes</taxon>
        <taxon>Helotiales</taxon>
        <taxon>Hyaloscyphaceae</taxon>
        <taxon>Hyaloscypha</taxon>
        <taxon>Hyaloscypha variabilis</taxon>
    </lineage>
</organism>
<dbReference type="AlphaFoldDB" id="A0A2J6QZI0"/>
<accession>A0A2J6QZI0</accession>
<protein>
    <submittedName>
        <fullName evidence="2">HET-domain-containing protein</fullName>
    </submittedName>
</protein>
<sequence>MSSFSLCSACHSSSEVTLDLTTDRSIFLGYGLEISIDDLEIAAVSGCHLCTLLSDFLRVVRNLSPDFRTSYLWRVPTDLFLQASDIGTLLIALRGEASYVDHFELYTHRGQPPIPAIGLGEDVPESLTLALATQKIKYWMSVCKQHPACIFEDKRAPELPTRLLFLGKHQVRLEDTAGRRGFYATLSHCWGTSQVLTTTSENLTERKTGIRWSSLPKIFQDAILLTLSLGLQYLWIDSLCIVQGDNRDWTHESARMASIYSNSYLNIAATSSSGSNGILFTGRWTTPVPYEEDLEELPKRPMKSYEIPYQDSFGLGNTVIKARYSTRPAHENVKLLHNSEHMKRSDVFQKGPLLTRSWVFQERLLSPRTVHFHATEMIWECKDSFLCECGILGGAEHLLHDGKGIIGKCWLRNLETDLEYDTRLAVRWLDCVELYSRLRITECTDKLPALAGLASKFGSKLQSQYLAGLWECDLPRSLCWKVIGEERDGPDTNTRMTYGKRCAPYCAPTWSWASIDLSDTGITSSFEARTAFEHLLVKTFSFQVDDRFELVAAECTPYPESPFGQVTSGTLIIRAASLSTTLFIDQSEADFMIDLGGKIYSADIDLEPTYLNSHESQYPGNYFPKAHKQREMEVLLTVFGYTQGVRDLPEERGFALIITPVRGLQTKYERIGILEYDASEPALLNADICTIEIV</sequence>
<evidence type="ECO:0000259" key="1">
    <source>
        <dbReference type="Pfam" id="PF06985"/>
    </source>
</evidence>
<dbReference type="InterPro" id="IPR010730">
    <property type="entry name" value="HET"/>
</dbReference>
<gene>
    <name evidence="2" type="ORF">L207DRAFT_591588</name>
</gene>
<dbReference type="PANTHER" id="PTHR33112">
    <property type="entry name" value="DOMAIN PROTEIN, PUTATIVE-RELATED"/>
    <property type="match status" value="1"/>
</dbReference>
<proteinExistence type="predicted"/>
<evidence type="ECO:0000313" key="2">
    <source>
        <dbReference type="EMBL" id="PMD31641.1"/>
    </source>
</evidence>
<keyword evidence="3" id="KW-1185">Reference proteome</keyword>
<dbReference type="PANTHER" id="PTHR33112:SF9">
    <property type="entry name" value="HETEROKARYON INCOMPATIBILITY DOMAIN-CONTAINING PROTEIN"/>
    <property type="match status" value="1"/>
</dbReference>
<reference evidence="2 3" key="1">
    <citation type="submission" date="2016-04" db="EMBL/GenBank/DDBJ databases">
        <title>A degradative enzymes factory behind the ericoid mycorrhizal symbiosis.</title>
        <authorList>
            <consortium name="DOE Joint Genome Institute"/>
            <person name="Martino E."/>
            <person name="Morin E."/>
            <person name="Grelet G."/>
            <person name="Kuo A."/>
            <person name="Kohler A."/>
            <person name="Daghino S."/>
            <person name="Barry K."/>
            <person name="Choi C."/>
            <person name="Cichocki N."/>
            <person name="Clum A."/>
            <person name="Copeland A."/>
            <person name="Hainaut M."/>
            <person name="Haridas S."/>
            <person name="Labutti K."/>
            <person name="Lindquist E."/>
            <person name="Lipzen A."/>
            <person name="Khouja H.-R."/>
            <person name="Murat C."/>
            <person name="Ohm R."/>
            <person name="Olson A."/>
            <person name="Spatafora J."/>
            <person name="Veneault-Fourrey C."/>
            <person name="Henrissat B."/>
            <person name="Grigoriev I."/>
            <person name="Martin F."/>
            <person name="Perotto S."/>
        </authorList>
    </citation>
    <scope>NUCLEOTIDE SEQUENCE [LARGE SCALE GENOMIC DNA]</scope>
    <source>
        <strain evidence="2 3">F</strain>
    </source>
</reference>
<dbReference type="Proteomes" id="UP000235786">
    <property type="component" value="Unassembled WGS sequence"/>
</dbReference>
<name>A0A2J6QZI0_HYAVF</name>
<dbReference type="STRING" id="1149755.A0A2J6QZI0"/>
<dbReference type="EMBL" id="KZ613962">
    <property type="protein sequence ID" value="PMD31641.1"/>
    <property type="molecule type" value="Genomic_DNA"/>
</dbReference>
<dbReference type="Pfam" id="PF06985">
    <property type="entry name" value="HET"/>
    <property type="match status" value="1"/>
</dbReference>
<dbReference type="OrthoDB" id="8300194at2759"/>